<dbReference type="EMBL" id="CM056809">
    <property type="protein sequence ID" value="KAJ8647228.1"/>
    <property type="molecule type" value="Genomic_DNA"/>
</dbReference>
<dbReference type="Proteomes" id="UP001234297">
    <property type="component" value="Chromosome 1"/>
</dbReference>
<sequence>MAPVTLPPGFRFHPTDEELVDYYLKRKINGRKIELEIIPEVDLYKFEPWDLPEKSFLPSKDLEWYFFSPRDRKYPNGSRTNRATRAGYWKATGKDRKVVSHMRAVGSKKTLVYYGGRAPHGVRTDWVMHEYLLDEKECETGSGLQDAYALCRVFKKSPTGPTVEQRGSTPLCEHSQWISNNHSSIMELSSKSGGGVEITDYFYPTETCSSDIIRDASFDMNAHRDWKCMQFLAEEVLGSFNPTFQNAGSMAYVPSEVDIALECAKLQRRLPLPPLEMDDLPQIKLTDPKFQHFECFQGGPKEVDISQEILWVAHSSQELINQSHRQDKWEGQDHHMQEFSSLSEQGIVIHVEANSHSQIGEMGTSSFTERSHGLEENTRFIKISDLEEELNTERKVENLQGVRTSGINLGETFEDHKTILKEGRSEHPRREVTGYKGENNPHNNLKNFNDTENTPNCLEHQSSYFPHGFINDSTNEIFLEEGDMDELDCTSIFDTYEKVEVNHGFFVSRRNVAETFFHHIEHSERVVVHLDLREEHDFAKPKAEEVRKGVNKSSFYAKFKAFTKDKLMGIKIYSRPPRKPFPVREMMNSFATVMSLY</sequence>
<keyword evidence="2" id="KW-1185">Reference proteome</keyword>
<gene>
    <name evidence="1" type="ORF">MRB53_000251</name>
</gene>
<protein>
    <submittedName>
        <fullName evidence="1">Uncharacterized protein</fullName>
    </submittedName>
</protein>
<evidence type="ECO:0000313" key="2">
    <source>
        <dbReference type="Proteomes" id="UP001234297"/>
    </source>
</evidence>
<accession>A0ACC2MNL5</accession>
<name>A0ACC2MNL5_PERAE</name>
<evidence type="ECO:0000313" key="1">
    <source>
        <dbReference type="EMBL" id="KAJ8647228.1"/>
    </source>
</evidence>
<comment type="caution">
    <text evidence="1">The sequence shown here is derived from an EMBL/GenBank/DDBJ whole genome shotgun (WGS) entry which is preliminary data.</text>
</comment>
<proteinExistence type="predicted"/>
<organism evidence="1 2">
    <name type="scientific">Persea americana</name>
    <name type="common">Avocado</name>
    <dbReference type="NCBI Taxonomy" id="3435"/>
    <lineage>
        <taxon>Eukaryota</taxon>
        <taxon>Viridiplantae</taxon>
        <taxon>Streptophyta</taxon>
        <taxon>Embryophyta</taxon>
        <taxon>Tracheophyta</taxon>
        <taxon>Spermatophyta</taxon>
        <taxon>Magnoliopsida</taxon>
        <taxon>Magnoliidae</taxon>
        <taxon>Laurales</taxon>
        <taxon>Lauraceae</taxon>
        <taxon>Persea</taxon>
    </lineage>
</organism>
<reference evidence="1 2" key="1">
    <citation type="journal article" date="2022" name="Hortic Res">
        <title>A haplotype resolved chromosomal level avocado genome allows analysis of novel avocado genes.</title>
        <authorList>
            <person name="Nath O."/>
            <person name="Fletcher S.J."/>
            <person name="Hayward A."/>
            <person name="Shaw L.M."/>
            <person name="Masouleh A.K."/>
            <person name="Furtado A."/>
            <person name="Henry R.J."/>
            <person name="Mitter N."/>
        </authorList>
    </citation>
    <scope>NUCLEOTIDE SEQUENCE [LARGE SCALE GENOMIC DNA]</scope>
    <source>
        <strain evidence="2">cv. Hass</strain>
    </source>
</reference>